<accession>A0ABM0ZQK5</accession>
<evidence type="ECO:0000259" key="6">
    <source>
        <dbReference type="PROSITE" id="PS50237"/>
    </source>
</evidence>
<dbReference type="SMART" id="SM00119">
    <property type="entry name" value="HECTc"/>
    <property type="match status" value="1"/>
</dbReference>
<keyword evidence="8" id="KW-0436">Ligase</keyword>
<evidence type="ECO:0000313" key="8">
    <source>
        <dbReference type="RefSeq" id="XP_012860291.2"/>
    </source>
</evidence>
<evidence type="ECO:0000256" key="3">
    <source>
        <dbReference type="ARBA" id="ARBA00022786"/>
    </source>
</evidence>
<dbReference type="InterPro" id="IPR009091">
    <property type="entry name" value="RCC1/BLIP-II"/>
</dbReference>
<feature type="repeat" description="RCC1" evidence="5">
    <location>
        <begin position="88"/>
        <end position="139"/>
    </location>
</feature>
<keyword evidence="3 4" id="KW-0833">Ubl conjugation pathway</keyword>
<keyword evidence="2" id="KW-0677">Repeat</keyword>
<feature type="domain" description="HECT" evidence="6">
    <location>
        <begin position="517"/>
        <end position="839"/>
    </location>
</feature>
<dbReference type="InterPro" id="IPR035983">
    <property type="entry name" value="Hect_E3_ubiquitin_ligase"/>
</dbReference>
<evidence type="ECO:0000313" key="7">
    <source>
        <dbReference type="Proteomes" id="UP000694863"/>
    </source>
</evidence>
<gene>
    <name evidence="8" type="primary">HERC5</name>
</gene>
<organism evidence="7 8">
    <name type="scientific">Echinops telfairi</name>
    <name type="common">Lesser hedgehog tenrec</name>
    <dbReference type="NCBI Taxonomy" id="9371"/>
    <lineage>
        <taxon>Eukaryota</taxon>
        <taxon>Metazoa</taxon>
        <taxon>Chordata</taxon>
        <taxon>Craniata</taxon>
        <taxon>Vertebrata</taxon>
        <taxon>Euteleostomi</taxon>
        <taxon>Mammalia</taxon>
        <taxon>Eutheria</taxon>
        <taxon>Afrotheria</taxon>
        <taxon>Tenrecidae</taxon>
        <taxon>Tenrecinae</taxon>
        <taxon>Echinops</taxon>
    </lineage>
</organism>
<dbReference type="Gene3D" id="2.130.10.30">
    <property type="entry name" value="Regulator of chromosome condensation 1/beta-lactamase-inhibitor protein II"/>
    <property type="match status" value="1"/>
</dbReference>
<evidence type="ECO:0000256" key="5">
    <source>
        <dbReference type="PROSITE-ProRule" id="PRU00235"/>
    </source>
</evidence>
<sequence length="839" mass="96367">MMNSTTTPQVVGHLAGVPVAQISAGEAHSLALSMSGSIYSWGKNDCGQLGLGHMDDEDFPSLIEEPDDQEVEFLTCGGSHSALLTKDGLVFTFGSGKCGQLGHNSVRDEPRPHLVTELIDYKVTQIACGRSHTLAYVSDSGMVFSFGSGREGQLGNCGTQNQLKPLPMKLPSKEDLTFEQHSSEKELILVAGGNQSILLWMKKESSYVNLRRKITTLNEGTVKRWIGGVSTSQQHSTKREIREIFSFPACLTGSFLKTRQAAEPMFIHLDLNKARDTFKELNKKDWIAPVITTCLMDNRFRNLPVCSPHQEALEVFLLLQEYFVMQDSYNWESLVVPFAKAVCKMRDQSLGVLETYWASWEKSNFDKLVQMLKKAIVSQVVSWEKTDIDPTHIQALLEVLKKLHRVNQTTCQLSENAFHVNELSDLLNFYSQAFKIIKQENIWETPVDIENFLNFSHFPFVFNTMSKIKLLNAETSFKNIQDRWMMLAEPHMAPTFNLKVRRSHLIVDVFNQLSRYENEDLRKELLISFSGEIDYDFGGVRREFFHCVFEEMTRPDCGMFVYPEEASCMWFPIRSEFEEKKYFFFGVLCGLLLFNSNVANVPFPLALFKKLLDQTPSVEDLKELSPTLGKGLQTLLDDEGDDFEDVYGICFKIHWDKSHVELIPNGSTIMVNQTNKREYVSKYVDYIFNVAVKEVYEAFQRGFYRVCTKEIIDVFHPEELKNVLTGIIDYDWKTFEKNAQYCQGYSKSHHTIVMFWEALHKLTLEEKKKFLVFLTGTDRLQTQSLRNMKITIRCPEYFDENYPMTVQTCFSTLTLPKYSTMERMEEALQVAINNNRGFG</sequence>
<feature type="active site" description="Glycyl thioester intermediate" evidence="4">
    <location>
        <position position="809"/>
    </location>
</feature>
<evidence type="ECO:0000256" key="2">
    <source>
        <dbReference type="ARBA" id="ARBA00022737"/>
    </source>
</evidence>
<dbReference type="Gene3D" id="3.30.2410.10">
    <property type="entry name" value="Hect, E3 ligase catalytic domain"/>
    <property type="match status" value="1"/>
</dbReference>
<protein>
    <submittedName>
        <fullName evidence="8">E3 ISG15--protein ligase HERC5</fullName>
    </submittedName>
</protein>
<dbReference type="PROSITE" id="PS50237">
    <property type="entry name" value="HECT"/>
    <property type="match status" value="1"/>
</dbReference>
<dbReference type="InterPro" id="IPR000408">
    <property type="entry name" value="Reg_chr_condens"/>
</dbReference>
<dbReference type="Pfam" id="PF00632">
    <property type="entry name" value="HECT"/>
    <property type="match status" value="1"/>
</dbReference>
<dbReference type="PANTHER" id="PTHR45622:SF7">
    <property type="entry name" value="E3 ISG15--PROTEIN LIGASE HERC5"/>
    <property type="match status" value="1"/>
</dbReference>
<dbReference type="PRINTS" id="PR00633">
    <property type="entry name" value="RCCNDNSATION"/>
</dbReference>
<evidence type="ECO:0000256" key="4">
    <source>
        <dbReference type="PROSITE-ProRule" id="PRU00104"/>
    </source>
</evidence>
<dbReference type="PROSITE" id="PS50012">
    <property type="entry name" value="RCC1_3"/>
    <property type="match status" value="3"/>
</dbReference>
<name>A0ABM0ZQK5_ECHTE</name>
<dbReference type="GO" id="GO:0016874">
    <property type="term" value="F:ligase activity"/>
    <property type="evidence" value="ECO:0007669"/>
    <property type="project" value="UniProtKB-KW"/>
</dbReference>
<evidence type="ECO:0000256" key="1">
    <source>
        <dbReference type="ARBA" id="ARBA00022679"/>
    </source>
</evidence>
<feature type="repeat" description="RCC1" evidence="5">
    <location>
        <begin position="36"/>
        <end position="87"/>
    </location>
</feature>
<proteinExistence type="predicted"/>
<dbReference type="GeneID" id="101652609"/>
<keyword evidence="1" id="KW-0808">Transferase</keyword>
<keyword evidence="7" id="KW-1185">Reference proteome</keyword>
<dbReference type="SUPFAM" id="SSF56204">
    <property type="entry name" value="Hect, E3 ligase catalytic domain"/>
    <property type="match status" value="1"/>
</dbReference>
<dbReference type="PROSITE" id="PS00626">
    <property type="entry name" value="RCC1_2"/>
    <property type="match status" value="1"/>
</dbReference>
<feature type="repeat" description="RCC1" evidence="5">
    <location>
        <begin position="141"/>
        <end position="202"/>
    </location>
</feature>
<dbReference type="Pfam" id="PF00415">
    <property type="entry name" value="RCC1"/>
    <property type="match status" value="3"/>
</dbReference>
<dbReference type="InterPro" id="IPR000569">
    <property type="entry name" value="HECT_dom"/>
</dbReference>
<dbReference type="SUPFAM" id="SSF50985">
    <property type="entry name" value="RCC1/BLIP-II"/>
    <property type="match status" value="1"/>
</dbReference>
<dbReference type="Gene3D" id="3.30.2160.10">
    <property type="entry name" value="Hect, E3 ligase catalytic domain"/>
    <property type="match status" value="1"/>
</dbReference>
<dbReference type="Proteomes" id="UP000694863">
    <property type="component" value="Unplaced"/>
</dbReference>
<dbReference type="RefSeq" id="XP_012860291.2">
    <property type="nucleotide sequence ID" value="XM_013004837.2"/>
</dbReference>
<dbReference type="Gene3D" id="3.90.1750.10">
    <property type="entry name" value="Hect, E3 ligase catalytic domains"/>
    <property type="match status" value="1"/>
</dbReference>
<dbReference type="PANTHER" id="PTHR45622">
    <property type="entry name" value="UBIQUITIN-PROTEIN LIGASE E3A-RELATED"/>
    <property type="match status" value="1"/>
</dbReference>
<dbReference type="CDD" id="cd00078">
    <property type="entry name" value="HECTc"/>
    <property type="match status" value="1"/>
</dbReference>
<reference evidence="8" key="1">
    <citation type="submission" date="2025-08" db="UniProtKB">
        <authorList>
            <consortium name="RefSeq"/>
        </authorList>
    </citation>
    <scope>IDENTIFICATION</scope>
</reference>
<dbReference type="InterPro" id="IPR051709">
    <property type="entry name" value="Ub-ligase/GTPase-reg"/>
</dbReference>